<proteinExistence type="predicted"/>
<dbReference type="GO" id="GO:1990904">
    <property type="term" value="C:ribonucleoprotein complex"/>
    <property type="evidence" value="ECO:0007669"/>
    <property type="project" value="TreeGrafter"/>
</dbReference>
<dbReference type="GO" id="GO:0003723">
    <property type="term" value="F:RNA binding"/>
    <property type="evidence" value="ECO:0007669"/>
    <property type="project" value="InterPro"/>
</dbReference>
<sequence length="131" mass="14494">MAGKACACQSLYLLELRNAPGGFVFAVSDETRIRRFIILGTTGTYYSSEKELTMYNVNALIDFIERVNQNADSNVPSNHCGTYSWPDMSKCKPYCTPSCRLTPSLSACVDETNDVYPVAKMLAKTIIETGK</sequence>
<organism evidence="1 2">
    <name type="scientific">Parelaphostrongylus tenuis</name>
    <name type="common">Meningeal worm</name>
    <dbReference type="NCBI Taxonomy" id="148309"/>
    <lineage>
        <taxon>Eukaryota</taxon>
        <taxon>Metazoa</taxon>
        <taxon>Ecdysozoa</taxon>
        <taxon>Nematoda</taxon>
        <taxon>Chromadorea</taxon>
        <taxon>Rhabditida</taxon>
        <taxon>Rhabditina</taxon>
        <taxon>Rhabditomorpha</taxon>
        <taxon>Strongyloidea</taxon>
        <taxon>Metastrongylidae</taxon>
        <taxon>Parelaphostrongylus</taxon>
    </lineage>
</organism>
<accession>A0AAD5QN69</accession>
<dbReference type="PANTHER" id="PTHR14202:SF0">
    <property type="entry name" value="RNA-BINDING PROTEIN RO60"/>
    <property type="match status" value="1"/>
</dbReference>
<dbReference type="InterPro" id="IPR040322">
    <property type="entry name" value="TROVE2"/>
</dbReference>
<evidence type="ECO:0000313" key="1">
    <source>
        <dbReference type="EMBL" id="KAJ1356487.1"/>
    </source>
</evidence>
<keyword evidence="2" id="KW-1185">Reference proteome</keyword>
<evidence type="ECO:0000313" key="2">
    <source>
        <dbReference type="Proteomes" id="UP001196413"/>
    </source>
</evidence>
<gene>
    <name evidence="1" type="ORF">KIN20_014220</name>
</gene>
<dbReference type="EMBL" id="JAHQIW010002830">
    <property type="protein sequence ID" value="KAJ1356487.1"/>
    <property type="molecule type" value="Genomic_DNA"/>
</dbReference>
<dbReference type="PANTHER" id="PTHR14202">
    <property type="entry name" value="60 KDA RIBONUCLEOPROTEIN SSA/RO"/>
    <property type="match status" value="1"/>
</dbReference>
<protein>
    <submittedName>
        <fullName evidence="1">Uncharacterized protein</fullName>
    </submittedName>
</protein>
<reference evidence="1" key="1">
    <citation type="submission" date="2021-06" db="EMBL/GenBank/DDBJ databases">
        <title>Parelaphostrongylus tenuis whole genome reference sequence.</title>
        <authorList>
            <person name="Garwood T.J."/>
            <person name="Larsen P.A."/>
            <person name="Fountain-Jones N.M."/>
            <person name="Garbe J.R."/>
            <person name="Macchietto M.G."/>
            <person name="Kania S.A."/>
            <person name="Gerhold R.W."/>
            <person name="Richards J.E."/>
            <person name="Wolf T.M."/>
        </authorList>
    </citation>
    <scope>NUCLEOTIDE SEQUENCE</scope>
    <source>
        <strain evidence="1">MNPRO001-30</strain>
        <tissue evidence="1">Meninges</tissue>
    </source>
</reference>
<dbReference type="SUPFAM" id="SSF140864">
    <property type="entry name" value="TROVE domain-like"/>
    <property type="match status" value="1"/>
</dbReference>
<name>A0AAD5QN69_PARTN</name>
<dbReference type="AlphaFoldDB" id="A0AAD5QN69"/>
<comment type="caution">
    <text evidence="1">The sequence shown here is derived from an EMBL/GenBank/DDBJ whole genome shotgun (WGS) entry which is preliminary data.</text>
</comment>
<dbReference type="InterPro" id="IPR037214">
    <property type="entry name" value="TROVE_dom_sf"/>
</dbReference>
<dbReference type="Proteomes" id="UP001196413">
    <property type="component" value="Unassembled WGS sequence"/>
</dbReference>